<keyword evidence="3 9" id="KW-0812">Transmembrane</keyword>
<keyword evidence="5 9" id="KW-1133">Transmembrane helix</keyword>
<keyword evidence="11" id="KW-1185">Reference proteome</keyword>
<dbReference type="GO" id="GO:0015031">
    <property type="term" value="P:protein transport"/>
    <property type="evidence" value="ECO:0007669"/>
    <property type="project" value="UniProtKB-KW"/>
</dbReference>
<feature type="transmembrane region" description="Helical" evidence="9">
    <location>
        <begin position="85"/>
        <end position="108"/>
    </location>
</feature>
<dbReference type="GeneID" id="103203831"/>
<evidence type="ECO:0000313" key="11">
    <source>
        <dbReference type="Proteomes" id="UP000694850"/>
    </source>
</evidence>
<dbReference type="InterPro" id="IPR016444">
    <property type="entry name" value="Synaptobrevin/VAMP"/>
</dbReference>
<evidence type="ECO:0000256" key="3">
    <source>
        <dbReference type="ARBA" id="ARBA00022692"/>
    </source>
</evidence>
<evidence type="ECO:0000256" key="9">
    <source>
        <dbReference type="SAM" id="Phobius"/>
    </source>
</evidence>
<dbReference type="PANTHER" id="PTHR45701">
    <property type="entry name" value="SYNAPTOBREVIN FAMILY MEMBER"/>
    <property type="match status" value="1"/>
</dbReference>
<keyword evidence="6 9" id="KW-0472">Membrane</keyword>
<comment type="similarity">
    <text evidence="1">Belongs to the synaptobrevin family.</text>
</comment>
<comment type="subcellular location">
    <subcellularLocation>
        <location evidence="7">Endomembrane system</location>
        <topology evidence="7">Single-pass type IV membrane protein</topology>
    </subcellularLocation>
</comment>
<dbReference type="GO" id="GO:0012505">
    <property type="term" value="C:endomembrane system"/>
    <property type="evidence" value="ECO:0007669"/>
    <property type="project" value="UniProtKB-SubCell"/>
</dbReference>
<dbReference type="Pfam" id="PF00957">
    <property type="entry name" value="Synaptobrevin"/>
    <property type="match status" value="1"/>
</dbReference>
<organism evidence="11 12">
    <name type="scientific">Orycteropus afer afer</name>
    <dbReference type="NCBI Taxonomy" id="1230840"/>
    <lineage>
        <taxon>Eukaryota</taxon>
        <taxon>Metazoa</taxon>
        <taxon>Chordata</taxon>
        <taxon>Craniata</taxon>
        <taxon>Vertebrata</taxon>
        <taxon>Euteleostomi</taxon>
        <taxon>Mammalia</taxon>
        <taxon>Eutheria</taxon>
        <taxon>Afrotheria</taxon>
        <taxon>Tubulidentata</taxon>
        <taxon>Orycteropodidae</taxon>
        <taxon>Orycteropus</taxon>
    </lineage>
</organism>
<dbReference type="SUPFAM" id="SSF58038">
    <property type="entry name" value="SNARE fusion complex"/>
    <property type="match status" value="1"/>
</dbReference>
<dbReference type="AlphaFoldDB" id="A0A8B7AGI3"/>
<sequence length="110" mass="12700">MDWQYLYLPEETSGGGGNDQVQNLQREVEGIEKIMAQTVEQILARGENLDHLRNKTEDLKAASEHFKTTTQRVACKFWWKNVKMIVFIGMIVFIIIFIVLLATKYGVIHT</sequence>
<evidence type="ECO:0000259" key="10">
    <source>
        <dbReference type="PROSITE" id="PS50892"/>
    </source>
</evidence>
<evidence type="ECO:0000256" key="1">
    <source>
        <dbReference type="ARBA" id="ARBA00008025"/>
    </source>
</evidence>
<dbReference type="CDD" id="cd15868">
    <property type="entry name" value="R-SNARE_VAMP8"/>
    <property type="match status" value="1"/>
</dbReference>
<dbReference type="PIRSF" id="PIRSF005409">
    <property type="entry name" value="Synaptobrevin_euk"/>
    <property type="match status" value="1"/>
</dbReference>
<name>A0A8B7AGI3_ORYAF</name>
<protein>
    <submittedName>
        <fullName evidence="12">Vesicle-associated membrane protein 8-like</fullName>
    </submittedName>
</protein>
<dbReference type="GO" id="GO:0016192">
    <property type="term" value="P:vesicle-mediated transport"/>
    <property type="evidence" value="ECO:0007669"/>
    <property type="project" value="InterPro"/>
</dbReference>
<evidence type="ECO:0000256" key="6">
    <source>
        <dbReference type="ARBA" id="ARBA00023136"/>
    </source>
</evidence>
<proteinExistence type="inferred from homology"/>
<dbReference type="Gene3D" id="1.20.5.110">
    <property type="match status" value="1"/>
</dbReference>
<evidence type="ECO:0000256" key="7">
    <source>
        <dbReference type="ARBA" id="ARBA00046280"/>
    </source>
</evidence>
<dbReference type="Proteomes" id="UP000694850">
    <property type="component" value="Unplaced"/>
</dbReference>
<dbReference type="InterPro" id="IPR001388">
    <property type="entry name" value="Synaptobrevin-like"/>
</dbReference>
<keyword evidence="2" id="KW-0813">Transport</keyword>
<accession>A0A8B7AGI3</accession>
<dbReference type="GO" id="GO:0016020">
    <property type="term" value="C:membrane"/>
    <property type="evidence" value="ECO:0007669"/>
    <property type="project" value="InterPro"/>
</dbReference>
<evidence type="ECO:0000256" key="2">
    <source>
        <dbReference type="ARBA" id="ARBA00022448"/>
    </source>
</evidence>
<keyword evidence="8" id="KW-0175">Coiled coil</keyword>
<evidence type="ECO:0000256" key="5">
    <source>
        <dbReference type="ARBA" id="ARBA00022989"/>
    </source>
</evidence>
<dbReference type="PRINTS" id="PR00219">
    <property type="entry name" value="SYNAPTOBREVN"/>
</dbReference>
<feature type="domain" description="V-SNARE coiled-coil homology" evidence="10">
    <location>
        <begin position="20"/>
        <end position="80"/>
    </location>
</feature>
<dbReference type="PROSITE" id="PS50892">
    <property type="entry name" value="V_SNARE"/>
    <property type="match status" value="1"/>
</dbReference>
<dbReference type="GO" id="GO:0005737">
    <property type="term" value="C:cytoplasm"/>
    <property type="evidence" value="ECO:0007669"/>
    <property type="project" value="UniProtKB-ARBA"/>
</dbReference>
<evidence type="ECO:0000313" key="12">
    <source>
        <dbReference type="RefSeq" id="XP_007947100.1"/>
    </source>
</evidence>
<dbReference type="RefSeq" id="XP_007947100.1">
    <property type="nucleotide sequence ID" value="XM_007948909.1"/>
</dbReference>
<gene>
    <name evidence="12" type="primary">LOC103203831</name>
</gene>
<dbReference type="InterPro" id="IPR042855">
    <property type="entry name" value="V_SNARE_CC"/>
</dbReference>
<evidence type="ECO:0000256" key="8">
    <source>
        <dbReference type="PROSITE-ProRule" id="PRU00290"/>
    </source>
</evidence>
<reference evidence="12" key="1">
    <citation type="submission" date="2025-08" db="UniProtKB">
        <authorList>
            <consortium name="RefSeq"/>
        </authorList>
    </citation>
    <scope>IDENTIFICATION</scope>
</reference>
<dbReference type="OrthoDB" id="190375at2759"/>
<keyword evidence="4" id="KW-0653">Protein transport</keyword>
<evidence type="ECO:0000256" key="4">
    <source>
        <dbReference type="ARBA" id="ARBA00022927"/>
    </source>
</evidence>
<dbReference type="FunFam" id="1.20.5.110:FF:000004">
    <property type="entry name" value="Vesicle-associated membrane protein 7"/>
    <property type="match status" value="1"/>
</dbReference>